<dbReference type="RefSeq" id="WP_103292082.1">
    <property type="nucleotide sequence ID" value="NZ_CP033924.1"/>
</dbReference>
<evidence type="ECO:0000313" key="1">
    <source>
        <dbReference type="EMBL" id="AZA80627.1"/>
    </source>
</evidence>
<evidence type="ECO:0008006" key="5">
    <source>
        <dbReference type="Google" id="ProtNLM"/>
    </source>
</evidence>
<dbReference type="Proteomes" id="UP000279972">
    <property type="component" value="Chromosome"/>
</dbReference>
<proteinExistence type="predicted"/>
<organism evidence="2 3">
    <name type="scientific">Chryseobacterium lactis</name>
    <dbReference type="NCBI Taxonomy" id="1241981"/>
    <lineage>
        <taxon>Bacteria</taxon>
        <taxon>Pseudomonadati</taxon>
        <taxon>Bacteroidota</taxon>
        <taxon>Flavobacteriia</taxon>
        <taxon>Flavobacteriales</taxon>
        <taxon>Weeksellaceae</taxon>
        <taxon>Chryseobacterium group</taxon>
        <taxon>Chryseobacterium</taxon>
    </lineage>
</organism>
<evidence type="ECO:0000313" key="4">
    <source>
        <dbReference type="Proteomes" id="UP000279972"/>
    </source>
</evidence>
<dbReference type="Proteomes" id="UP000236262">
    <property type="component" value="Unassembled WGS sequence"/>
</dbReference>
<name>A0A3G6RQX5_CHRLC</name>
<dbReference type="OrthoDB" id="1264886at2"/>
<evidence type="ECO:0000313" key="3">
    <source>
        <dbReference type="Proteomes" id="UP000236262"/>
    </source>
</evidence>
<dbReference type="KEGG" id="clac:EG342_01265"/>
<reference evidence="2 3" key="1">
    <citation type="submission" date="2018-01" db="EMBL/GenBank/DDBJ databases">
        <title>Draft genome sequences of Chryseobacterium lactis NCTC11390, Chryseobacterium oncorhynchi 701B-08, and Chryseobacterium viscerum 687B-08.</title>
        <authorList>
            <person name="Jeong J.-J."/>
            <person name="Lee Y.J."/>
            <person name="Park B."/>
            <person name="Choi I.-G."/>
            <person name="Kim K.D."/>
        </authorList>
    </citation>
    <scope>NUCLEOTIDE SEQUENCE [LARGE SCALE GENOMIC DNA]</scope>
    <source>
        <strain evidence="2 3">NCTC11390</strain>
    </source>
</reference>
<gene>
    <name evidence="2" type="ORF">C1637_12675</name>
    <name evidence="1" type="ORF">EG342_01265</name>
</gene>
<keyword evidence="4" id="KW-1185">Reference proteome</keyword>
<dbReference type="AlphaFoldDB" id="A0A3G6RQX5"/>
<sequence length="72" mass="7812">MKTIKKLSKSSLKNIYGKGISGCGGCPTGGNYGEGPEYTNSCWSYWALSANCRNCVDVSADCYGPDYSDFYK</sequence>
<evidence type="ECO:0000313" key="2">
    <source>
        <dbReference type="EMBL" id="PNW13652.1"/>
    </source>
</evidence>
<dbReference type="EMBL" id="CP033924">
    <property type="protein sequence ID" value="AZA80627.1"/>
    <property type="molecule type" value="Genomic_DNA"/>
</dbReference>
<dbReference type="EMBL" id="PPEH01000004">
    <property type="protein sequence ID" value="PNW13652.1"/>
    <property type="molecule type" value="Genomic_DNA"/>
</dbReference>
<accession>A0A3G6RQX5</accession>
<reference evidence="1 4" key="2">
    <citation type="submission" date="2018-11" db="EMBL/GenBank/DDBJ databases">
        <title>Proposal to divide the Flavobacteriaceae and reorganize its genera based on Amino Acid Identity values calculated from whole genome sequences.</title>
        <authorList>
            <person name="Nicholson A.C."/>
            <person name="Gulvik C.A."/>
            <person name="Whitney A.M."/>
            <person name="Humrighouse B.W."/>
            <person name="Bell M."/>
            <person name="Holmes B."/>
            <person name="Steigerwalt A.G."/>
            <person name="Villarma A."/>
            <person name="Sheth M."/>
            <person name="Batra D."/>
            <person name="Pryor J."/>
            <person name="Bernardet J.-F."/>
            <person name="Hugo C."/>
            <person name="Kampfer P."/>
            <person name="Newman J."/>
            <person name="McQuiston J.R."/>
        </authorList>
    </citation>
    <scope>NUCLEOTIDE SEQUENCE [LARGE SCALE GENOMIC DNA]</scope>
    <source>
        <strain evidence="1 4">KC_1864</strain>
    </source>
</reference>
<protein>
    <recommendedName>
        <fullName evidence="5">Bacteriocin</fullName>
    </recommendedName>
</protein>